<dbReference type="InterPro" id="IPR011701">
    <property type="entry name" value="MFS"/>
</dbReference>
<evidence type="ECO:0000256" key="6">
    <source>
        <dbReference type="ARBA" id="ARBA00023136"/>
    </source>
</evidence>
<dbReference type="Gene3D" id="1.20.1250.20">
    <property type="entry name" value="MFS general substrate transporter like domains"/>
    <property type="match status" value="1"/>
</dbReference>
<feature type="transmembrane region" description="Helical" evidence="7">
    <location>
        <begin position="55"/>
        <end position="73"/>
    </location>
</feature>
<name>A0ABP8DUM1_9ACTN</name>
<dbReference type="Proteomes" id="UP001500620">
    <property type="component" value="Unassembled WGS sequence"/>
</dbReference>
<dbReference type="PANTHER" id="PTHR23517">
    <property type="entry name" value="RESISTANCE PROTEIN MDTM, PUTATIVE-RELATED-RELATED"/>
    <property type="match status" value="1"/>
</dbReference>
<evidence type="ECO:0000313" key="9">
    <source>
        <dbReference type="EMBL" id="GAA4263720.1"/>
    </source>
</evidence>
<keyword evidence="4 7" id="KW-0812">Transmembrane</keyword>
<feature type="transmembrane region" description="Helical" evidence="7">
    <location>
        <begin position="177"/>
        <end position="197"/>
    </location>
</feature>
<dbReference type="PANTHER" id="PTHR23517:SF2">
    <property type="entry name" value="MULTIDRUG RESISTANCE PROTEIN MDTH"/>
    <property type="match status" value="1"/>
</dbReference>
<feature type="transmembrane region" description="Helical" evidence="7">
    <location>
        <begin position="374"/>
        <end position="397"/>
    </location>
</feature>
<dbReference type="InterPro" id="IPR020846">
    <property type="entry name" value="MFS_dom"/>
</dbReference>
<feature type="transmembrane region" description="Helical" evidence="7">
    <location>
        <begin position="149"/>
        <end position="171"/>
    </location>
</feature>
<organism evidence="9 10">
    <name type="scientific">Dactylosporangium darangshiense</name>
    <dbReference type="NCBI Taxonomy" id="579108"/>
    <lineage>
        <taxon>Bacteria</taxon>
        <taxon>Bacillati</taxon>
        <taxon>Actinomycetota</taxon>
        <taxon>Actinomycetes</taxon>
        <taxon>Micromonosporales</taxon>
        <taxon>Micromonosporaceae</taxon>
        <taxon>Dactylosporangium</taxon>
    </lineage>
</organism>
<sequence length="403" mass="41622">MTTTTGIPAREQQEHRRQDALPGPFWALWAGTLVNRLGTMVMPFTGVYLTQARGFSVAVAGLAMTLFGIGSLISQLAGGLLTDRIGRRATLCGSMVATAAVMLALGYSTGLPAILAGMFVLGLLIDAYRPASSALVADLVSPALRPKAFGLLFWAVNLGYAVAMVAGGWLARLGFSWLFWADALTCAAFALLVWRAVPETRPTHDAAAAGGFLAVLRDRAMLAFTIITFGQALVYLQTVTMLPVAMTDVAGLAPSAFGMAMALNGVLIVALQPFVSARLAHFDPSRVMALGIVVMALGFAATAFATSAAGLALTVAVWTAGEIITAGIGGTIVAALAPAHLRGRYNGLYGFAWAFASVVAPLAGSRLLTAGVEALWFTVGAVGLLAALGLLAAAPAIRRRTAA</sequence>
<dbReference type="EMBL" id="BAABAT010000078">
    <property type="protein sequence ID" value="GAA4263720.1"/>
    <property type="molecule type" value="Genomic_DNA"/>
</dbReference>
<dbReference type="CDD" id="cd17329">
    <property type="entry name" value="MFS_MdtH_MDR_like"/>
    <property type="match status" value="1"/>
</dbReference>
<comment type="caution">
    <text evidence="9">The sequence shown here is derived from an EMBL/GenBank/DDBJ whole genome shotgun (WGS) entry which is preliminary data.</text>
</comment>
<proteinExistence type="predicted"/>
<evidence type="ECO:0000313" key="10">
    <source>
        <dbReference type="Proteomes" id="UP001500620"/>
    </source>
</evidence>
<reference evidence="10" key="1">
    <citation type="journal article" date="2019" name="Int. J. Syst. Evol. Microbiol.">
        <title>The Global Catalogue of Microorganisms (GCM) 10K type strain sequencing project: providing services to taxonomists for standard genome sequencing and annotation.</title>
        <authorList>
            <consortium name="The Broad Institute Genomics Platform"/>
            <consortium name="The Broad Institute Genome Sequencing Center for Infectious Disease"/>
            <person name="Wu L."/>
            <person name="Ma J."/>
        </authorList>
    </citation>
    <scope>NUCLEOTIDE SEQUENCE [LARGE SCALE GENOMIC DNA]</scope>
    <source>
        <strain evidence="10">JCM 17441</strain>
    </source>
</reference>
<feature type="domain" description="Major facilitator superfamily (MFS) profile" evidence="8">
    <location>
        <begin position="24"/>
        <end position="398"/>
    </location>
</feature>
<keyword evidence="3" id="KW-1003">Cell membrane</keyword>
<accession>A0ABP8DUM1</accession>
<dbReference type="InterPro" id="IPR036259">
    <property type="entry name" value="MFS_trans_sf"/>
</dbReference>
<dbReference type="SUPFAM" id="SSF103473">
    <property type="entry name" value="MFS general substrate transporter"/>
    <property type="match status" value="1"/>
</dbReference>
<evidence type="ECO:0000256" key="5">
    <source>
        <dbReference type="ARBA" id="ARBA00022989"/>
    </source>
</evidence>
<evidence type="ECO:0000256" key="3">
    <source>
        <dbReference type="ARBA" id="ARBA00022475"/>
    </source>
</evidence>
<keyword evidence="2" id="KW-0813">Transport</keyword>
<feature type="transmembrane region" description="Helical" evidence="7">
    <location>
        <begin position="287"/>
        <end position="309"/>
    </location>
</feature>
<feature type="transmembrane region" description="Helical" evidence="7">
    <location>
        <begin position="218"/>
        <end position="236"/>
    </location>
</feature>
<dbReference type="RefSeq" id="WP_345143602.1">
    <property type="nucleotide sequence ID" value="NZ_BAABAT010000078.1"/>
</dbReference>
<dbReference type="InterPro" id="IPR050171">
    <property type="entry name" value="MFS_Transporters"/>
</dbReference>
<dbReference type="Pfam" id="PF07690">
    <property type="entry name" value="MFS_1"/>
    <property type="match status" value="1"/>
</dbReference>
<keyword evidence="6 7" id="KW-0472">Membrane</keyword>
<keyword evidence="10" id="KW-1185">Reference proteome</keyword>
<feature type="transmembrane region" description="Helical" evidence="7">
    <location>
        <begin position="315"/>
        <end position="336"/>
    </location>
</feature>
<feature type="transmembrane region" description="Helical" evidence="7">
    <location>
        <begin position="348"/>
        <end position="368"/>
    </location>
</feature>
<dbReference type="PROSITE" id="PS50850">
    <property type="entry name" value="MFS"/>
    <property type="match status" value="1"/>
</dbReference>
<evidence type="ECO:0000259" key="8">
    <source>
        <dbReference type="PROSITE" id="PS50850"/>
    </source>
</evidence>
<feature type="transmembrane region" description="Helical" evidence="7">
    <location>
        <begin position="111"/>
        <end position="128"/>
    </location>
</feature>
<gene>
    <name evidence="9" type="ORF">GCM10022255_110820</name>
</gene>
<evidence type="ECO:0000256" key="4">
    <source>
        <dbReference type="ARBA" id="ARBA00022692"/>
    </source>
</evidence>
<comment type="subcellular location">
    <subcellularLocation>
        <location evidence="1">Cell membrane</location>
        <topology evidence="1">Multi-pass membrane protein</topology>
    </subcellularLocation>
</comment>
<evidence type="ECO:0000256" key="1">
    <source>
        <dbReference type="ARBA" id="ARBA00004651"/>
    </source>
</evidence>
<evidence type="ECO:0000256" key="2">
    <source>
        <dbReference type="ARBA" id="ARBA00022448"/>
    </source>
</evidence>
<feature type="transmembrane region" description="Helical" evidence="7">
    <location>
        <begin position="256"/>
        <end position="275"/>
    </location>
</feature>
<protein>
    <submittedName>
        <fullName evidence="9">MFS transporter</fullName>
    </submittedName>
</protein>
<evidence type="ECO:0000256" key="7">
    <source>
        <dbReference type="SAM" id="Phobius"/>
    </source>
</evidence>
<feature type="transmembrane region" description="Helical" evidence="7">
    <location>
        <begin position="25"/>
        <end position="49"/>
    </location>
</feature>
<keyword evidence="5 7" id="KW-1133">Transmembrane helix</keyword>